<dbReference type="GO" id="GO:0016747">
    <property type="term" value="F:acyltransferase activity, transferring groups other than amino-acyl groups"/>
    <property type="evidence" value="ECO:0007669"/>
    <property type="project" value="InterPro"/>
</dbReference>
<dbReference type="InterPro" id="IPR050623">
    <property type="entry name" value="Glucan_succinyl_AcylTrfase"/>
</dbReference>
<sequence length="383" mass="42946">MTTTPDMRPLSPRLHHLDALRSAAILYGVLVHTATLGVTWPLTLISDISGYFRMGTFFLVSGFFGAMVLQRFGTAAFLKKRALALLVPLACGLLFLNPVTNWLVWNWHNPPLPLQDFLRQAWAGSLPFPRNGPMVWHLHLWFLISLTFYALMAPVAVTLARRLGRVVVPLGDRLAQLPGWLCVMLTAVFLALTSLGLRGFYEIALERILPHDGWNIPWLVRTTFYYWPMFLTGMAVFHHPGFAARFQAVSLPALALGATAVIFTRETMVQDGMLWEVVQLLTRAFLTVSAIAALMAVFGRWFSQPGFLSRSADAVYSIYILHFLLIYLIASALKPFDLHEVPRFLLVAGLTIVGLFALHRFVIKPSALLSLMFNGKPLSSRKR</sequence>
<comment type="caution">
    <text evidence="3">The sequence shown here is derived from an EMBL/GenBank/DDBJ whole genome shotgun (WGS) entry which is preliminary data.</text>
</comment>
<organism evidence="3 4">
    <name type="scientific">Fuscibacter oryzae</name>
    <dbReference type="NCBI Taxonomy" id="2803939"/>
    <lineage>
        <taxon>Bacteria</taxon>
        <taxon>Pseudomonadati</taxon>
        <taxon>Pseudomonadota</taxon>
        <taxon>Alphaproteobacteria</taxon>
        <taxon>Rhodobacterales</taxon>
        <taxon>Paracoccaceae</taxon>
        <taxon>Fuscibacter</taxon>
    </lineage>
</organism>
<keyword evidence="3" id="KW-0012">Acyltransferase</keyword>
<dbReference type="PANTHER" id="PTHR36927:SF1">
    <property type="entry name" value="MDO-LIKE PROTEIN"/>
    <property type="match status" value="1"/>
</dbReference>
<keyword evidence="3" id="KW-0808">Transferase</keyword>
<dbReference type="Proteomes" id="UP000619033">
    <property type="component" value="Unassembled WGS sequence"/>
</dbReference>
<feature type="transmembrane region" description="Helical" evidence="1">
    <location>
        <begin position="244"/>
        <end position="264"/>
    </location>
</feature>
<keyword evidence="1" id="KW-1133">Transmembrane helix</keyword>
<dbReference type="AlphaFoldDB" id="A0A8J7SUA3"/>
<protein>
    <submittedName>
        <fullName evidence="3">Acyltransferase family protein</fullName>
    </submittedName>
</protein>
<gene>
    <name evidence="3" type="ORF">JI744_18510</name>
</gene>
<feature type="transmembrane region" description="Helical" evidence="1">
    <location>
        <begin position="218"/>
        <end position="237"/>
    </location>
</feature>
<accession>A0A8J7SUA3</accession>
<keyword evidence="1" id="KW-0472">Membrane</keyword>
<feature type="transmembrane region" description="Helical" evidence="1">
    <location>
        <begin position="180"/>
        <end position="198"/>
    </location>
</feature>
<feature type="transmembrane region" description="Helical" evidence="1">
    <location>
        <begin position="284"/>
        <end position="302"/>
    </location>
</feature>
<feature type="transmembrane region" description="Helical" evidence="1">
    <location>
        <begin position="138"/>
        <end position="159"/>
    </location>
</feature>
<feature type="transmembrane region" description="Helical" evidence="1">
    <location>
        <begin position="344"/>
        <end position="363"/>
    </location>
</feature>
<keyword evidence="1" id="KW-0812">Transmembrane</keyword>
<evidence type="ECO:0000313" key="3">
    <source>
        <dbReference type="EMBL" id="MBL4930096.1"/>
    </source>
</evidence>
<name>A0A8J7SUA3_9RHOB</name>
<evidence type="ECO:0000313" key="4">
    <source>
        <dbReference type="Proteomes" id="UP000619033"/>
    </source>
</evidence>
<proteinExistence type="predicted"/>
<keyword evidence="4" id="KW-1185">Reference proteome</keyword>
<dbReference type="PANTHER" id="PTHR36927">
    <property type="entry name" value="BLR4337 PROTEIN"/>
    <property type="match status" value="1"/>
</dbReference>
<evidence type="ECO:0000259" key="2">
    <source>
        <dbReference type="Pfam" id="PF01757"/>
    </source>
</evidence>
<evidence type="ECO:0000256" key="1">
    <source>
        <dbReference type="SAM" id="Phobius"/>
    </source>
</evidence>
<feature type="domain" description="Acyltransferase 3" evidence="2">
    <location>
        <begin position="16"/>
        <end position="359"/>
    </location>
</feature>
<feature type="transmembrane region" description="Helical" evidence="1">
    <location>
        <begin position="82"/>
        <end position="105"/>
    </location>
</feature>
<dbReference type="InterPro" id="IPR002656">
    <property type="entry name" value="Acyl_transf_3_dom"/>
</dbReference>
<feature type="transmembrane region" description="Helical" evidence="1">
    <location>
        <begin position="20"/>
        <end position="45"/>
    </location>
</feature>
<feature type="transmembrane region" description="Helical" evidence="1">
    <location>
        <begin position="314"/>
        <end position="332"/>
    </location>
</feature>
<reference evidence="3" key="1">
    <citation type="submission" date="2021-01" db="EMBL/GenBank/DDBJ databases">
        <title>Genome seq and assembly of Tabrizicola sp. KVB23.</title>
        <authorList>
            <person name="Chhetri G."/>
        </authorList>
    </citation>
    <scope>NUCLEOTIDE SEQUENCE</scope>
    <source>
        <strain evidence="3">KVB23</strain>
    </source>
</reference>
<feature type="transmembrane region" description="Helical" evidence="1">
    <location>
        <begin position="51"/>
        <end position="70"/>
    </location>
</feature>
<dbReference type="Pfam" id="PF01757">
    <property type="entry name" value="Acyl_transf_3"/>
    <property type="match status" value="1"/>
</dbReference>
<dbReference type="EMBL" id="JAESVP010000014">
    <property type="protein sequence ID" value="MBL4930096.1"/>
    <property type="molecule type" value="Genomic_DNA"/>
</dbReference>